<comment type="caution">
    <text evidence="11">The sequence shown here is derived from an EMBL/GenBank/DDBJ whole genome shotgun (WGS) entry which is preliminary data.</text>
</comment>
<evidence type="ECO:0000313" key="12">
    <source>
        <dbReference type="Proteomes" id="UP000554482"/>
    </source>
</evidence>
<feature type="compositionally biased region" description="Low complexity" evidence="8">
    <location>
        <begin position="630"/>
        <end position="644"/>
    </location>
</feature>
<name>A0A7J6VRP1_THATH</name>
<feature type="domain" description="PWWP" evidence="9">
    <location>
        <begin position="28"/>
        <end position="85"/>
    </location>
</feature>
<dbReference type="EMBL" id="JABWDY010027632">
    <property type="protein sequence ID" value="KAF5187754.1"/>
    <property type="molecule type" value="Genomic_DNA"/>
</dbReference>
<dbReference type="InterPro" id="IPR000313">
    <property type="entry name" value="PWWP_dom"/>
</dbReference>
<keyword evidence="7" id="KW-0539">Nucleus</keyword>
<keyword evidence="4" id="KW-0805">Transcription regulation</keyword>
<feature type="region of interest" description="Disordered" evidence="8">
    <location>
        <begin position="1095"/>
        <end position="1117"/>
    </location>
</feature>
<sequence length="1449" mass="158695">MAPSRRRASSKASSAAAAAAAVKKNWKVGDLVLAKVKGFPAWPATVSEPEKWGYSSDWKKVLVFFFGTKQIAFCNHADVEAFTEEKKKSLLSKRHGKGADFVRAVQEIVDCYEKSKEQEQVDEVKSGDEGTMAGNLEDSMAKGNKIQSPMIIAKSGPEALCFSDNNNESHHLIDEPTERENGFSHDMETPSGNPVQNLSSVDELMGGPLLASDSLRIRSIDAPLQNCINNTSVRRPRSTVKVEPCKILSQVMANGNSTNSGDLLNGTRNESAKRSRRSRKSPATSAWHHMESPGYSTAVASNVSSEDNGSEIGTTSSDTISFNCGNTLETSCKVGQPGIDVACVDRGAQSSDKFRPTAEILVFKKKRKANRKRVADGEDSLAVNPKENPGLDIQVKETMLHHSPDTFENLPDRVSRANGDEHLPLVKRARVRMGKPLSEEKHLNGLVHAEESCKGVLMNNSEPPLASSSCGEDVHDANGSTATNGYIHTEKEPIWNASKYQLRGSVDGEAALPPSKRLHRALEAMCANAAEEGQTFDGAQETTKLISSEKSSHHMSLVNEVGTGSEVKNVNSFGDIDANVRGESKVLPGLTSPTSEVFEKSKSCDHLVECSNILKSEDCKEMALESSNCVDDNNVDDSSLKSSSGETKVSIKSPPCSSSFEHKQGVLGSRLEQLDDLLPSPKEEKTEILRSSNGSSNNTVKLEHASFLEDKLGQENGASQQSCRDQDSSETNTGDFPSPAGGSAHLSPVNVDPCKSLKSLVSPLDKSVHFICELEKEARFKPAEKDRDANSMKVLIAAAQAKRQLSHSNSLSDNVLDDKIVCESTSSPSSVGRVGSYEQVTPTSSVICHLSTNKNPQLRNGGLDVLLHCKKSTRVLGSEEVRNFGSSVSHREKSVGKWTSSDAHAVRKSFESVLGNLSRTKESIGRATRLAIDCAKYGIAGEVLEILVRKLETESSLHKRVDLFFLVDSITQYSRGQKGGVGDMYTAAVQAMLPRLLSAAAPPGHVGRENRKQCHKVLKLWLERKTFPESIVRHHMRELDSNDASLINVHIRRPLRMERALNDPIREMEGMHVNEYGSNASIQLPGFCMPPMLEDEGSDGEDRSFEAVTPEQDSQIPVEREATPMSAFGKHCHILEDVDGELEMEDVAPSFEVEKSSYDASGVHNAETSNYQFGQHLPVPCAPPLPGHFPPSPPPLPASPPPMVPPPPPLPPQAVISHPFTDSGDMKFHTNAHNMECPSQRQHISQLPDTVRSIPAMSDTMHYYAPGYKDLGKQSVRPGSFGSSNSCCNAPAAHPSVHMGNSVQQIDSGSLHNKGYHLQPPPPTLSNQFSYVHADQRRQSWMEASSSSYTKRFRYGLDMHRDDVYDHRDRMDLAPYETRERCRVAAPVHLGRVQSDYPEAAYGSNYHYGPPQEPSRLLNRGLSFPPRTTNYYNPAPYRPPEAPNFWRPR</sequence>
<feature type="region of interest" description="Disordered" evidence="8">
    <location>
        <begin position="715"/>
        <end position="747"/>
    </location>
</feature>
<evidence type="ECO:0000259" key="9">
    <source>
        <dbReference type="PROSITE" id="PS50812"/>
    </source>
</evidence>
<feature type="region of interest" description="Disordered" evidence="8">
    <location>
        <begin position="256"/>
        <end position="293"/>
    </location>
</feature>
<dbReference type="OrthoDB" id="62853at2759"/>
<dbReference type="SMART" id="SM00582">
    <property type="entry name" value="RPR"/>
    <property type="match status" value="1"/>
</dbReference>
<evidence type="ECO:0000256" key="3">
    <source>
        <dbReference type="ARBA" id="ARBA00022664"/>
    </source>
</evidence>
<dbReference type="Gene3D" id="2.30.30.140">
    <property type="match status" value="1"/>
</dbReference>
<evidence type="ECO:0000256" key="7">
    <source>
        <dbReference type="ARBA" id="ARBA00023242"/>
    </source>
</evidence>
<evidence type="ECO:0000256" key="5">
    <source>
        <dbReference type="ARBA" id="ARBA00023089"/>
    </source>
</evidence>
<dbReference type="PROSITE" id="PS51391">
    <property type="entry name" value="CID"/>
    <property type="match status" value="1"/>
</dbReference>
<keyword evidence="12" id="KW-1185">Reference proteome</keyword>
<dbReference type="PROSITE" id="PS50812">
    <property type="entry name" value="PWWP"/>
    <property type="match status" value="1"/>
</dbReference>
<accession>A0A7J6VRP1</accession>
<reference evidence="11 12" key="1">
    <citation type="submission" date="2020-06" db="EMBL/GenBank/DDBJ databases">
        <title>Transcriptomic and genomic resources for Thalictrum thalictroides and T. hernandezii: Facilitating candidate gene discovery in an emerging model plant lineage.</title>
        <authorList>
            <person name="Arias T."/>
            <person name="Riano-Pachon D.M."/>
            <person name="Di Stilio V.S."/>
        </authorList>
    </citation>
    <scope>NUCLEOTIDE SEQUENCE [LARGE SCALE GENOMIC DNA]</scope>
    <source>
        <strain evidence="12">cv. WT478/WT964</strain>
        <tissue evidence="11">Leaves</tissue>
    </source>
</reference>
<dbReference type="GO" id="GO:0006397">
    <property type="term" value="P:mRNA processing"/>
    <property type="evidence" value="ECO:0007669"/>
    <property type="project" value="UniProtKB-KW"/>
</dbReference>
<keyword evidence="3" id="KW-0507">mRNA processing</keyword>
<dbReference type="GO" id="GO:0009908">
    <property type="term" value="P:flower development"/>
    <property type="evidence" value="ECO:0007669"/>
    <property type="project" value="UniProtKB-KW"/>
</dbReference>
<dbReference type="Gene3D" id="1.25.40.90">
    <property type="match status" value="1"/>
</dbReference>
<dbReference type="Pfam" id="PF04818">
    <property type="entry name" value="CID"/>
    <property type="match status" value="1"/>
</dbReference>
<protein>
    <submittedName>
        <fullName evidence="11">Enhancer of ag-4 protein</fullName>
    </submittedName>
</protein>
<evidence type="ECO:0000259" key="10">
    <source>
        <dbReference type="PROSITE" id="PS51391"/>
    </source>
</evidence>
<dbReference type="Proteomes" id="UP000554482">
    <property type="component" value="Unassembled WGS sequence"/>
</dbReference>
<keyword evidence="2" id="KW-0217">Developmental protein</keyword>
<dbReference type="InterPro" id="IPR006569">
    <property type="entry name" value="CID_dom"/>
</dbReference>
<dbReference type="CDD" id="cd20147">
    <property type="entry name" value="PWWP_HULK"/>
    <property type="match status" value="1"/>
</dbReference>
<feature type="region of interest" description="Disordered" evidence="8">
    <location>
        <begin position="1182"/>
        <end position="1205"/>
    </location>
</feature>
<dbReference type="PANTHER" id="PTHR12550:SF49">
    <property type="entry name" value="PROTEIN HUA2-LIKE 2-RELATED"/>
    <property type="match status" value="1"/>
</dbReference>
<dbReference type="SMART" id="SM00293">
    <property type="entry name" value="PWWP"/>
    <property type="match status" value="1"/>
</dbReference>
<comment type="subcellular location">
    <subcellularLocation>
        <location evidence="1">Nucleus</location>
    </subcellularLocation>
</comment>
<feature type="compositionally biased region" description="Polar residues" evidence="8">
    <location>
        <begin position="716"/>
        <end position="735"/>
    </location>
</feature>
<dbReference type="SUPFAM" id="SSF63748">
    <property type="entry name" value="Tudor/PWWP/MBT"/>
    <property type="match status" value="1"/>
</dbReference>
<gene>
    <name evidence="11" type="ORF">FRX31_022662</name>
</gene>
<evidence type="ECO:0000256" key="6">
    <source>
        <dbReference type="ARBA" id="ARBA00023163"/>
    </source>
</evidence>
<evidence type="ECO:0000313" key="11">
    <source>
        <dbReference type="EMBL" id="KAF5187754.1"/>
    </source>
</evidence>
<keyword evidence="6" id="KW-0804">Transcription</keyword>
<proteinExistence type="predicted"/>
<dbReference type="GO" id="GO:0005634">
    <property type="term" value="C:nucleus"/>
    <property type="evidence" value="ECO:0007669"/>
    <property type="project" value="UniProtKB-SubCell"/>
</dbReference>
<dbReference type="Pfam" id="PF00855">
    <property type="entry name" value="PWWP"/>
    <property type="match status" value="1"/>
</dbReference>
<dbReference type="InterPro" id="IPR008942">
    <property type="entry name" value="ENTH_VHS"/>
</dbReference>
<feature type="domain" description="CID" evidence="10">
    <location>
        <begin position="902"/>
        <end position="1043"/>
    </location>
</feature>
<keyword evidence="5" id="KW-0287">Flowering</keyword>
<feature type="compositionally biased region" description="Polar residues" evidence="8">
    <location>
        <begin position="689"/>
        <end position="699"/>
    </location>
</feature>
<dbReference type="PANTHER" id="PTHR12550">
    <property type="entry name" value="HEPATOMA-DERIVED GROWTH FACTOR-RELATED"/>
    <property type="match status" value="1"/>
</dbReference>
<organism evidence="11 12">
    <name type="scientific">Thalictrum thalictroides</name>
    <name type="common">Rue-anemone</name>
    <name type="synonym">Anemone thalictroides</name>
    <dbReference type="NCBI Taxonomy" id="46969"/>
    <lineage>
        <taxon>Eukaryota</taxon>
        <taxon>Viridiplantae</taxon>
        <taxon>Streptophyta</taxon>
        <taxon>Embryophyta</taxon>
        <taxon>Tracheophyta</taxon>
        <taxon>Spermatophyta</taxon>
        <taxon>Magnoliopsida</taxon>
        <taxon>Ranunculales</taxon>
        <taxon>Ranunculaceae</taxon>
        <taxon>Thalictroideae</taxon>
        <taxon>Thalictrum</taxon>
    </lineage>
</organism>
<evidence type="ECO:0000256" key="2">
    <source>
        <dbReference type="ARBA" id="ARBA00022473"/>
    </source>
</evidence>
<evidence type="ECO:0000256" key="1">
    <source>
        <dbReference type="ARBA" id="ARBA00004123"/>
    </source>
</evidence>
<dbReference type="FunFam" id="1.25.40.90:FF:000037">
    <property type="entry name" value="Enhancer of ag-4 2"/>
    <property type="match status" value="1"/>
</dbReference>
<feature type="region of interest" description="Disordered" evidence="8">
    <location>
        <begin position="678"/>
        <end position="699"/>
    </location>
</feature>
<feature type="compositionally biased region" description="Polar residues" evidence="8">
    <location>
        <begin position="256"/>
        <end position="269"/>
    </location>
</feature>
<feature type="region of interest" description="Disordered" evidence="8">
    <location>
        <begin position="630"/>
        <end position="663"/>
    </location>
</feature>
<evidence type="ECO:0000256" key="4">
    <source>
        <dbReference type="ARBA" id="ARBA00023015"/>
    </source>
</evidence>
<evidence type="ECO:0000256" key="8">
    <source>
        <dbReference type="SAM" id="MobiDB-lite"/>
    </source>
</evidence>